<sequence>RRSLRPTALCSSRAKPPANPLSLPAPSARPLSAPPWTVGWEKHPCVHGRMHQSICCARPVLPFVLRAEFA</sequence>
<proteinExistence type="predicted"/>
<evidence type="ECO:0000256" key="1">
    <source>
        <dbReference type="SAM" id="MobiDB-lite"/>
    </source>
</evidence>
<accession>A0A061RXW2</accession>
<dbReference type="AlphaFoldDB" id="A0A061RXW2"/>
<protein>
    <submittedName>
        <fullName evidence="2">Uncharacterized protein</fullName>
    </submittedName>
</protein>
<feature type="non-terminal residue" evidence="2">
    <location>
        <position position="1"/>
    </location>
</feature>
<feature type="non-terminal residue" evidence="2">
    <location>
        <position position="70"/>
    </location>
</feature>
<gene>
    <name evidence="2" type="ORF">TSPGSL018_19228</name>
</gene>
<reference evidence="2" key="1">
    <citation type="submission" date="2014-05" db="EMBL/GenBank/DDBJ databases">
        <title>The transcriptome of the halophilic microalga Tetraselmis sp. GSL018 isolated from the Great Salt Lake, Utah.</title>
        <authorList>
            <person name="Jinkerson R.E."/>
            <person name="D'Adamo S."/>
            <person name="Posewitz M.C."/>
        </authorList>
    </citation>
    <scope>NUCLEOTIDE SEQUENCE</scope>
    <source>
        <strain evidence="2">GSL018</strain>
    </source>
</reference>
<feature type="region of interest" description="Disordered" evidence="1">
    <location>
        <begin position="1"/>
        <end position="26"/>
    </location>
</feature>
<organism evidence="2">
    <name type="scientific">Tetraselmis sp. GSL018</name>
    <dbReference type="NCBI Taxonomy" id="582737"/>
    <lineage>
        <taxon>Eukaryota</taxon>
        <taxon>Viridiplantae</taxon>
        <taxon>Chlorophyta</taxon>
        <taxon>core chlorophytes</taxon>
        <taxon>Chlorodendrophyceae</taxon>
        <taxon>Chlorodendrales</taxon>
        <taxon>Chlorodendraceae</taxon>
        <taxon>Tetraselmis</taxon>
    </lineage>
</organism>
<evidence type="ECO:0000313" key="2">
    <source>
        <dbReference type="EMBL" id="JAC76798.1"/>
    </source>
</evidence>
<name>A0A061RXW2_9CHLO</name>
<dbReference type="EMBL" id="GBEZ01008761">
    <property type="protein sequence ID" value="JAC76798.1"/>
    <property type="molecule type" value="Transcribed_RNA"/>
</dbReference>